<dbReference type="EMBL" id="JAAVXB010000007">
    <property type="protein sequence ID" value="NKF23242.1"/>
    <property type="molecule type" value="Genomic_DNA"/>
</dbReference>
<keyword evidence="4" id="KW-0233">DNA recombination</keyword>
<evidence type="ECO:0000313" key="8">
    <source>
        <dbReference type="EMBL" id="NKF23242.1"/>
    </source>
</evidence>
<feature type="domain" description="Core-binding (CB)" evidence="7">
    <location>
        <begin position="101"/>
        <end position="181"/>
    </location>
</feature>
<dbReference type="Pfam" id="PF22022">
    <property type="entry name" value="Phage_int_M"/>
    <property type="match status" value="1"/>
</dbReference>
<dbReference type="CDD" id="cd00801">
    <property type="entry name" value="INT_P4_C"/>
    <property type="match status" value="1"/>
</dbReference>
<dbReference type="Pfam" id="PF00589">
    <property type="entry name" value="Phage_integrase"/>
    <property type="match status" value="1"/>
</dbReference>
<keyword evidence="9" id="KW-1185">Reference proteome</keyword>
<dbReference type="InterPro" id="IPR038488">
    <property type="entry name" value="Integrase_DNA-bd_sf"/>
</dbReference>
<name>A0A970B5B9_9GAMM</name>
<dbReference type="GO" id="GO:0015074">
    <property type="term" value="P:DNA integration"/>
    <property type="evidence" value="ECO:0007669"/>
    <property type="project" value="UniProtKB-KW"/>
</dbReference>
<evidence type="ECO:0000256" key="4">
    <source>
        <dbReference type="ARBA" id="ARBA00023172"/>
    </source>
</evidence>
<dbReference type="PANTHER" id="PTHR30629">
    <property type="entry name" value="PROPHAGE INTEGRASE"/>
    <property type="match status" value="1"/>
</dbReference>
<dbReference type="PROSITE" id="PS51900">
    <property type="entry name" value="CB"/>
    <property type="match status" value="1"/>
</dbReference>
<evidence type="ECO:0000256" key="3">
    <source>
        <dbReference type="ARBA" id="ARBA00023125"/>
    </source>
</evidence>
<keyword evidence="2" id="KW-0229">DNA integration</keyword>
<evidence type="ECO:0000256" key="2">
    <source>
        <dbReference type="ARBA" id="ARBA00022908"/>
    </source>
</evidence>
<dbReference type="InterPro" id="IPR044068">
    <property type="entry name" value="CB"/>
</dbReference>
<dbReference type="InterPro" id="IPR010998">
    <property type="entry name" value="Integrase_recombinase_N"/>
</dbReference>
<dbReference type="InterPro" id="IPR002104">
    <property type="entry name" value="Integrase_catalytic"/>
</dbReference>
<evidence type="ECO:0000313" key="9">
    <source>
        <dbReference type="Proteomes" id="UP000653472"/>
    </source>
</evidence>
<evidence type="ECO:0000259" key="6">
    <source>
        <dbReference type="PROSITE" id="PS51898"/>
    </source>
</evidence>
<dbReference type="GO" id="GO:0006310">
    <property type="term" value="P:DNA recombination"/>
    <property type="evidence" value="ECO:0007669"/>
    <property type="project" value="UniProtKB-KW"/>
</dbReference>
<dbReference type="InterPro" id="IPR053876">
    <property type="entry name" value="Phage_int_M"/>
</dbReference>
<dbReference type="InterPro" id="IPR013762">
    <property type="entry name" value="Integrase-like_cat_sf"/>
</dbReference>
<evidence type="ECO:0000256" key="5">
    <source>
        <dbReference type="PROSITE-ProRule" id="PRU01248"/>
    </source>
</evidence>
<dbReference type="SUPFAM" id="SSF56349">
    <property type="entry name" value="DNA breaking-rejoining enzymes"/>
    <property type="match status" value="1"/>
</dbReference>
<protein>
    <submittedName>
        <fullName evidence="8">Tyrosine-type recombinase/integrase</fullName>
    </submittedName>
</protein>
<dbReference type="Gene3D" id="1.10.443.10">
    <property type="entry name" value="Intergrase catalytic core"/>
    <property type="match status" value="1"/>
</dbReference>
<dbReference type="PROSITE" id="PS51898">
    <property type="entry name" value="TYR_RECOMBINASE"/>
    <property type="match status" value="1"/>
</dbReference>
<reference evidence="8" key="1">
    <citation type="submission" date="2020-03" db="EMBL/GenBank/DDBJ databases">
        <title>Solimonas marina sp. nov., isolated from deep seawater of the Pacific Ocean.</title>
        <authorList>
            <person name="Liu X."/>
            <person name="Lai Q."/>
            <person name="Sun F."/>
            <person name="Gai Y."/>
            <person name="Li G."/>
            <person name="Shao Z."/>
        </authorList>
    </citation>
    <scope>NUCLEOTIDE SEQUENCE</scope>
    <source>
        <strain evidence="8">C16B3</strain>
    </source>
</reference>
<accession>A0A970B5B9</accession>
<proteinExistence type="inferred from homology"/>
<dbReference type="InterPro" id="IPR011010">
    <property type="entry name" value="DNA_brk_join_enz"/>
</dbReference>
<sequence>MPTNLLSPAKVDKIKPGTKPLKLNDGDGLFLLVNPNGSKWWRFRYRHDGKSKLLSLGVHPHTGLADARQRRDECRRLIAQGVDPSVHRQGTKQAAVAALSNNFEAVAREWLSKQQHLSLVTLDKSRVLLERLAFPWIGESPVSDITAPALLAVLRRVEGRGRIETAHRLKQLCGRVFRYAIATGRAERDPSADLRGALATAKVSHRAAVTEPAAFAKLLHDLDGYTGTFVVASALKVAPLLFVRPGELRRMEWPELNLEAAEWRIPASKMKMRREHVVPLPVQVIDILRELYPLTGRGPDLRLDAPRYVFPSSRSRLKPMSENTINAALRGLGYSKDQATAHGFRATASTLLHELGWPSDVIERQLAHQERNAVKRAYNRSQYLAKRQKLMQAWADHCDALKRGDRKVTALRAV</sequence>
<feature type="domain" description="Tyr recombinase" evidence="6">
    <location>
        <begin position="204"/>
        <end position="391"/>
    </location>
</feature>
<dbReference type="InterPro" id="IPR025166">
    <property type="entry name" value="Integrase_DNA_bind_dom"/>
</dbReference>
<organism evidence="8 9">
    <name type="scientific">Solimonas marina</name>
    <dbReference type="NCBI Taxonomy" id="2714601"/>
    <lineage>
        <taxon>Bacteria</taxon>
        <taxon>Pseudomonadati</taxon>
        <taxon>Pseudomonadota</taxon>
        <taxon>Gammaproteobacteria</taxon>
        <taxon>Nevskiales</taxon>
        <taxon>Nevskiaceae</taxon>
        <taxon>Solimonas</taxon>
    </lineage>
</organism>
<dbReference type="InterPro" id="IPR050808">
    <property type="entry name" value="Phage_Integrase"/>
</dbReference>
<dbReference type="AlphaFoldDB" id="A0A970B5B9"/>
<dbReference type="Pfam" id="PF13356">
    <property type="entry name" value="Arm-DNA-bind_3"/>
    <property type="match status" value="1"/>
</dbReference>
<dbReference type="RefSeq" id="WP_168148572.1">
    <property type="nucleotide sequence ID" value="NZ_JAAVXB010000007.1"/>
</dbReference>
<comment type="similarity">
    <text evidence="1">Belongs to the 'phage' integrase family.</text>
</comment>
<evidence type="ECO:0000256" key="1">
    <source>
        <dbReference type="ARBA" id="ARBA00008857"/>
    </source>
</evidence>
<evidence type="ECO:0000259" key="7">
    <source>
        <dbReference type="PROSITE" id="PS51900"/>
    </source>
</evidence>
<dbReference type="Gene3D" id="1.10.150.130">
    <property type="match status" value="1"/>
</dbReference>
<dbReference type="Gene3D" id="3.30.160.390">
    <property type="entry name" value="Integrase, DNA-binding domain"/>
    <property type="match status" value="1"/>
</dbReference>
<dbReference type="PANTHER" id="PTHR30629:SF2">
    <property type="entry name" value="PROPHAGE INTEGRASE INTS-RELATED"/>
    <property type="match status" value="1"/>
</dbReference>
<comment type="caution">
    <text evidence="8">The sequence shown here is derived from an EMBL/GenBank/DDBJ whole genome shotgun (WGS) entry which is preliminary data.</text>
</comment>
<keyword evidence="3 5" id="KW-0238">DNA-binding</keyword>
<gene>
    <name evidence="8" type="ORF">G7Y82_13040</name>
</gene>
<dbReference type="Proteomes" id="UP000653472">
    <property type="component" value="Unassembled WGS sequence"/>
</dbReference>
<dbReference type="GO" id="GO:0003677">
    <property type="term" value="F:DNA binding"/>
    <property type="evidence" value="ECO:0007669"/>
    <property type="project" value="UniProtKB-UniRule"/>
</dbReference>